<feature type="compositionally biased region" description="Polar residues" evidence="1">
    <location>
        <begin position="457"/>
        <end position="469"/>
    </location>
</feature>
<feature type="compositionally biased region" description="Basic and acidic residues" evidence="1">
    <location>
        <begin position="186"/>
        <end position="200"/>
    </location>
</feature>
<evidence type="ECO:0000313" key="3">
    <source>
        <dbReference type="Proteomes" id="UP000286045"/>
    </source>
</evidence>
<feature type="compositionally biased region" description="Acidic residues" evidence="1">
    <location>
        <begin position="50"/>
        <end position="69"/>
    </location>
</feature>
<feature type="region of interest" description="Disordered" evidence="1">
    <location>
        <begin position="633"/>
        <end position="686"/>
    </location>
</feature>
<feature type="compositionally biased region" description="Polar residues" evidence="1">
    <location>
        <begin position="1"/>
        <end position="32"/>
    </location>
</feature>
<comment type="caution">
    <text evidence="2">The sequence shown here is derived from an EMBL/GenBank/DDBJ whole genome shotgun (WGS) entry which is preliminary data.</text>
</comment>
<feature type="compositionally biased region" description="Low complexity" evidence="1">
    <location>
        <begin position="143"/>
        <end position="155"/>
    </location>
</feature>
<evidence type="ECO:0000256" key="1">
    <source>
        <dbReference type="SAM" id="MobiDB-lite"/>
    </source>
</evidence>
<feature type="compositionally biased region" description="Polar residues" evidence="1">
    <location>
        <begin position="486"/>
        <end position="497"/>
    </location>
</feature>
<feature type="compositionally biased region" description="Low complexity" evidence="1">
    <location>
        <begin position="359"/>
        <end position="374"/>
    </location>
</feature>
<dbReference type="Proteomes" id="UP000286045">
    <property type="component" value="Unassembled WGS sequence"/>
</dbReference>
<feature type="compositionally biased region" description="Basic and acidic residues" evidence="1">
    <location>
        <begin position="640"/>
        <end position="652"/>
    </location>
</feature>
<feature type="region of interest" description="Disordered" evidence="1">
    <location>
        <begin position="706"/>
        <end position="805"/>
    </location>
</feature>
<dbReference type="AlphaFoldDB" id="A0A439CTN4"/>
<feature type="compositionally biased region" description="Polar residues" evidence="1">
    <location>
        <begin position="202"/>
        <end position="218"/>
    </location>
</feature>
<name>A0A439CTN4_9PEZI</name>
<sequence length="1084" mass="115106">MDSGSYNNVRRGNMPTPSLGANTSSYKANVNRTKTRKWVEAKVQSYDGGDWGDEYDDYDDGNDQYDEPEPPPPKNIKPTGLRQPGQIGHQLPSSRTFSQPAVTPFSNTDSRGFGLSIVRSPSEPPSLHAPAQATAPAPISPPYATESAYSTTTSSHANVPSGPYSVGPAATPSRFPPRKSSMGQQDRPDIDNRTMPKADSRPGSSSGNKQWVDQRSVSPGQGGPAPAAKAVSFVRPADIYKRVGEEKDKERLSMESGRPSLDSIPSRAEGTSSPVQFRPPGEQRRRTSLEIHDGSETARARKSNLAPVAERKSEYGMDGFLVKARADRPLEPNDQAKADLMKSRRFSTSPQLPTLTRMSGFGDDFFSSSGNNSSWTSPNLPASPEEPQSRSNELGRTTAPIDGARKQPLYSLEEASSGLNLIPTTGKKLEVVEEGTIKMTQPQPSSARPQLPGGWVSESTTAPVPSEQPTPLEKQEEPQGSARSAYVQNTSASSTAESGVKPDIHLAMEIPSVPLSMDLSENTSKTNLTNQPRANEFGGAAGQHGDSVTPQYLPPLEAEGSFAQPSSRPTSTVAPNAGNKSPQIQTSSVAQPTTTITGSEFSPTAPLNPNRAQTDQRDFILPSIQQRKSTISTIETTVSPEKESDKLREEIIKSLSPAPISPGSNGSPARGDSDTEPMPGSLTRESTYLAGVYDDYLSLGEEKSLQELSQSVKTSTQMTPSESIGVGDGPAPEPQDMSVSQPAPLSSAKGSTLENTTKPRRFSWQQDAEEITPSAVESKPAVSMASQESLPTTQGGTNAAANTDTNIVSPVSDSLQTENGAASTISHQVSQVSSLTPDASLAAIEAPSPISLVTTRPKPISDVPSTARLSLADEKEKVLIGDAQSTTSSISEQHPALTNAPEQLDHNLSPAAVIPDVSPAQPVAAPTPFREILNLATYEERVQRFEETREQFYVTESGLSNWLTYLQSQPEHTNGVATSNGKSVLSKSGTQPATIGISGASHLPHKGGPTASHARRMSIGGVQQLMAGQSGGFGASGNQVGTKSKELLHAAGAFGNKGMKSGMKLFNKGKNKLRERAAGDKAFR</sequence>
<feature type="compositionally biased region" description="Polar residues" evidence="1">
    <location>
        <begin position="737"/>
        <end position="756"/>
    </location>
</feature>
<feature type="compositionally biased region" description="Polar residues" evidence="1">
    <location>
        <begin position="519"/>
        <end position="533"/>
    </location>
</feature>
<gene>
    <name evidence="2" type="ORF">EKO27_g9570</name>
</gene>
<protein>
    <submittedName>
        <fullName evidence="2">Uncharacterized protein</fullName>
    </submittedName>
</protein>
<organism evidence="2 3">
    <name type="scientific">Xylaria grammica</name>
    <dbReference type="NCBI Taxonomy" id="363999"/>
    <lineage>
        <taxon>Eukaryota</taxon>
        <taxon>Fungi</taxon>
        <taxon>Dikarya</taxon>
        <taxon>Ascomycota</taxon>
        <taxon>Pezizomycotina</taxon>
        <taxon>Sordariomycetes</taxon>
        <taxon>Xylariomycetidae</taxon>
        <taxon>Xylariales</taxon>
        <taxon>Xylariaceae</taxon>
        <taxon>Xylaria</taxon>
    </lineage>
</organism>
<feature type="compositionally biased region" description="Basic and acidic residues" evidence="1">
    <location>
        <begin position="281"/>
        <end position="299"/>
    </location>
</feature>
<feature type="compositionally biased region" description="Basic and acidic residues" evidence="1">
    <location>
        <begin position="326"/>
        <end position="342"/>
    </location>
</feature>
<accession>A0A439CTN4</accession>
<proteinExistence type="predicted"/>
<feature type="region of interest" description="Disordered" evidence="1">
    <location>
        <begin position="326"/>
        <end position="614"/>
    </location>
</feature>
<feature type="compositionally biased region" description="Polar residues" evidence="1">
    <location>
        <begin position="784"/>
        <end position="796"/>
    </location>
</feature>
<feature type="region of interest" description="Disordered" evidence="1">
    <location>
        <begin position="1"/>
        <end position="310"/>
    </location>
</feature>
<feature type="compositionally biased region" description="Polar residues" evidence="1">
    <location>
        <begin position="91"/>
        <end position="110"/>
    </location>
</feature>
<dbReference type="EMBL" id="RYZI01000429">
    <property type="protein sequence ID" value="RWA05534.1"/>
    <property type="molecule type" value="Genomic_DNA"/>
</dbReference>
<reference evidence="2 3" key="1">
    <citation type="submission" date="2018-12" db="EMBL/GenBank/DDBJ databases">
        <title>Draft genome sequence of Xylaria grammica IHI A82.</title>
        <authorList>
            <person name="Buettner E."/>
            <person name="Kellner H."/>
        </authorList>
    </citation>
    <scope>NUCLEOTIDE SEQUENCE [LARGE SCALE GENOMIC DNA]</scope>
    <source>
        <strain evidence="2 3">IHI A82</strain>
    </source>
</reference>
<feature type="compositionally biased region" description="Polar residues" evidence="1">
    <location>
        <begin position="346"/>
        <end position="357"/>
    </location>
</feature>
<feature type="compositionally biased region" description="Polar residues" evidence="1">
    <location>
        <begin position="563"/>
        <end position="613"/>
    </location>
</feature>
<feature type="compositionally biased region" description="Polar residues" evidence="1">
    <location>
        <begin position="438"/>
        <end position="448"/>
    </location>
</feature>
<keyword evidence="3" id="KW-1185">Reference proteome</keyword>
<dbReference type="STRING" id="363999.A0A439CTN4"/>
<feature type="compositionally biased region" description="Basic and acidic residues" evidence="1">
    <location>
        <begin position="238"/>
        <end position="253"/>
    </location>
</feature>
<feature type="compositionally biased region" description="Polar residues" evidence="1">
    <location>
        <begin position="706"/>
        <end position="722"/>
    </location>
</feature>
<evidence type="ECO:0000313" key="2">
    <source>
        <dbReference type="EMBL" id="RWA05534.1"/>
    </source>
</evidence>